<dbReference type="SUPFAM" id="SSF57863">
    <property type="entry name" value="ArfGap/RecO-like zinc finger"/>
    <property type="match status" value="1"/>
</dbReference>
<feature type="domain" description="PH" evidence="3">
    <location>
        <begin position="298"/>
        <end position="408"/>
    </location>
</feature>
<dbReference type="SUPFAM" id="SSF50729">
    <property type="entry name" value="PH domain-like"/>
    <property type="match status" value="2"/>
</dbReference>
<dbReference type="GO" id="GO:0005096">
    <property type="term" value="F:GTPase activator activity"/>
    <property type="evidence" value="ECO:0007669"/>
    <property type="project" value="InterPro"/>
</dbReference>
<feature type="domain" description="Arf-GAP" evidence="4">
    <location>
        <begin position="85"/>
        <end position="222"/>
    </location>
</feature>
<dbReference type="PANTHER" id="PTHR45899:SF1">
    <property type="entry name" value="ARF-GAP WITH RHO-GAP DOMAIN, ANK REPEAT AND PH DOMAIN-CONTAINING PROTEIN 2"/>
    <property type="match status" value="1"/>
</dbReference>
<proteinExistence type="predicted"/>
<dbReference type="AlphaFoldDB" id="A0AAD1WAA6"/>
<dbReference type="EMBL" id="OW240917">
    <property type="protein sequence ID" value="CAH2299983.1"/>
    <property type="molecule type" value="Genomic_DNA"/>
</dbReference>
<dbReference type="InterPro" id="IPR037278">
    <property type="entry name" value="ARFGAP/RecO"/>
</dbReference>
<evidence type="ECO:0000256" key="1">
    <source>
        <dbReference type="PROSITE-ProRule" id="PRU00288"/>
    </source>
</evidence>
<dbReference type="Pfam" id="PF01412">
    <property type="entry name" value="ArfGap"/>
    <property type="match status" value="1"/>
</dbReference>
<dbReference type="GO" id="GO:0005737">
    <property type="term" value="C:cytoplasm"/>
    <property type="evidence" value="ECO:0007669"/>
    <property type="project" value="TreeGrafter"/>
</dbReference>
<dbReference type="InterPro" id="IPR001849">
    <property type="entry name" value="PH_domain"/>
</dbReference>
<dbReference type="Pfam" id="PF00169">
    <property type="entry name" value="PH"/>
    <property type="match status" value="1"/>
</dbReference>
<dbReference type="Gene3D" id="2.30.29.30">
    <property type="entry name" value="Pleckstrin-homology domain (PH domain)/Phosphotyrosine-binding domain (PTB)"/>
    <property type="match status" value="2"/>
</dbReference>
<feature type="region of interest" description="Disordered" evidence="2">
    <location>
        <begin position="1"/>
        <end position="29"/>
    </location>
</feature>
<keyword evidence="1" id="KW-0863">Zinc-finger</keyword>
<keyword evidence="1" id="KW-0479">Metal-binding</keyword>
<feature type="domain" description="PH" evidence="3">
    <location>
        <begin position="1"/>
        <end position="88"/>
    </location>
</feature>
<dbReference type="InterPro" id="IPR052227">
    <property type="entry name" value="Arf-Rho-GAP_ANK-PH_domain"/>
</dbReference>
<dbReference type="GO" id="GO:0008270">
    <property type="term" value="F:zinc ion binding"/>
    <property type="evidence" value="ECO:0007669"/>
    <property type="project" value="UniProtKB-KW"/>
</dbReference>
<protein>
    <submittedName>
        <fullName evidence="5">Arf-GAP with Rho-GAP domain, ANK repeat and PH domain-containing 2</fullName>
    </submittedName>
</protein>
<feature type="compositionally biased region" description="Polar residues" evidence="2">
    <location>
        <begin position="8"/>
        <end position="28"/>
    </location>
</feature>
<name>A0AAD1WAA6_PELCU</name>
<dbReference type="PROSITE" id="PS50115">
    <property type="entry name" value="ARFGAP"/>
    <property type="match status" value="1"/>
</dbReference>
<dbReference type="Gene3D" id="1.10.220.150">
    <property type="entry name" value="Arf GTPase activating protein"/>
    <property type="match status" value="1"/>
</dbReference>
<keyword evidence="1" id="KW-0862">Zinc</keyword>
<dbReference type="PANTHER" id="PTHR45899">
    <property type="entry name" value="RHO GTPASE ACTIVATING PROTEIN AT 15B, ISOFORM C"/>
    <property type="match status" value="1"/>
</dbReference>
<evidence type="ECO:0000259" key="4">
    <source>
        <dbReference type="PROSITE" id="PS50115"/>
    </source>
</evidence>
<dbReference type="SMART" id="SM00105">
    <property type="entry name" value="ArfGap"/>
    <property type="match status" value="1"/>
</dbReference>
<reference evidence="5" key="1">
    <citation type="submission" date="2022-03" db="EMBL/GenBank/DDBJ databases">
        <authorList>
            <person name="Alioto T."/>
            <person name="Alioto T."/>
            <person name="Gomez Garrido J."/>
        </authorList>
    </citation>
    <scope>NUCLEOTIDE SEQUENCE</scope>
</reference>
<evidence type="ECO:0000256" key="2">
    <source>
        <dbReference type="SAM" id="MobiDB-lite"/>
    </source>
</evidence>
<dbReference type="SMART" id="SM00233">
    <property type="entry name" value="PH"/>
    <property type="match status" value="2"/>
</dbReference>
<evidence type="ECO:0000259" key="3">
    <source>
        <dbReference type="PROSITE" id="PS50003"/>
    </source>
</evidence>
<dbReference type="Proteomes" id="UP001295444">
    <property type="component" value="Chromosome 06"/>
</dbReference>
<sequence>MSMGLPEDSQQGQQFLSRDQYRQSTSQRSQKDAKAGIYITDISMAMINIKSTDRKGFEVITPFRNFCFTAESERKRQEWMEAVQQSVVETLADYEVAEKIWFNESNRSCADCNAPNPDWASINLGVVICKNCAGQHRILGSKISKVHSLKLDSPIWSNELVELFITVGNAKVNSYWEANLLSGSNIKIHEASNINHRRLYITHKYKEGRYKKTFSPKLSQGQLNEALCKSVVTTDILETMILVFSGADTMCTTGDTINSTPYLLAKEAGQRLQMEFLHHNRFSDYKLSDLPNSGTLRNLFYCGFLHKVSSTSKIPNNRKLQEDMKKWWCTIEDNFLCYHENEDTSEPDGVIDLSDVVCLVVHPSDPSLNSGAFFTFEIYLLSERMFLFGTENTESQKEWTKAIVKVILIFI</sequence>
<keyword evidence="6" id="KW-1185">Reference proteome</keyword>
<dbReference type="InterPro" id="IPR011993">
    <property type="entry name" value="PH-like_dom_sf"/>
</dbReference>
<evidence type="ECO:0000313" key="6">
    <source>
        <dbReference type="Proteomes" id="UP001295444"/>
    </source>
</evidence>
<organism evidence="5 6">
    <name type="scientific">Pelobates cultripes</name>
    <name type="common">Western spadefoot toad</name>
    <dbReference type="NCBI Taxonomy" id="61616"/>
    <lineage>
        <taxon>Eukaryota</taxon>
        <taxon>Metazoa</taxon>
        <taxon>Chordata</taxon>
        <taxon>Craniata</taxon>
        <taxon>Vertebrata</taxon>
        <taxon>Euteleostomi</taxon>
        <taxon>Amphibia</taxon>
        <taxon>Batrachia</taxon>
        <taxon>Anura</taxon>
        <taxon>Pelobatoidea</taxon>
        <taxon>Pelobatidae</taxon>
        <taxon>Pelobates</taxon>
    </lineage>
</organism>
<accession>A0AAD1WAA6</accession>
<dbReference type="PROSITE" id="PS50003">
    <property type="entry name" value="PH_DOMAIN"/>
    <property type="match status" value="2"/>
</dbReference>
<gene>
    <name evidence="5" type="ORF">PECUL_23A021818</name>
</gene>
<dbReference type="InterPro" id="IPR001164">
    <property type="entry name" value="ArfGAP_dom"/>
</dbReference>
<dbReference type="PRINTS" id="PR00405">
    <property type="entry name" value="REVINTRACTNG"/>
</dbReference>
<dbReference type="InterPro" id="IPR038508">
    <property type="entry name" value="ArfGAP_dom_sf"/>
</dbReference>
<dbReference type="GO" id="GO:0005547">
    <property type="term" value="F:phosphatidylinositol-3,4,5-trisphosphate binding"/>
    <property type="evidence" value="ECO:0007669"/>
    <property type="project" value="TreeGrafter"/>
</dbReference>
<evidence type="ECO:0000313" key="5">
    <source>
        <dbReference type="EMBL" id="CAH2299983.1"/>
    </source>
</evidence>